<dbReference type="Proteomes" id="UP001055072">
    <property type="component" value="Unassembled WGS sequence"/>
</dbReference>
<dbReference type="EMBL" id="MU274900">
    <property type="protein sequence ID" value="KAI0095262.1"/>
    <property type="molecule type" value="Genomic_DNA"/>
</dbReference>
<gene>
    <name evidence="1" type="ORF">BDY19DRAFT_982474</name>
</gene>
<reference evidence="1" key="1">
    <citation type="journal article" date="2021" name="Environ. Microbiol.">
        <title>Gene family expansions and transcriptome signatures uncover fungal adaptations to wood decay.</title>
        <authorList>
            <person name="Hage H."/>
            <person name="Miyauchi S."/>
            <person name="Viragh M."/>
            <person name="Drula E."/>
            <person name="Min B."/>
            <person name="Chaduli D."/>
            <person name="Navarro D."/>
            <person name="Favel A."/>
            <person name="Norest M."/>
            <person name="Lesage-Meessen L."/>
            <person name="Balint B."/>
            <person name="Merenyi Z."/>
            <person name="de Eugenio L."/>
            <person name="Morin E."/>
            <person name="Martinez A.T."/>
            <person name="Baldrian P."/>
            <person name="Stursova M."/>
            <person name="Martinez M.J."/>
            <person name="Novotny C."/>
            <person name="Magnuson J.K."/>
            <person name="Spatafora J.W."/>
            <person name="Maurice S."/>
            <person name="Pangilinan J."/>
            <person name="Andreopoulos W."/>
            <person name="LaButti K."/>
            <person name="Hundley H."/>
            <person name="Na H."/>
            <person name="Kuo A."/>
            <person name="Barry K."/>
            <person name="Lipzen A."/>
            <person name="Henrissat B."/>
            <person name="Riley R."/>
            <person name="Ahrendt S."/>
            <person name="Nagy L.G."/>
            <person name="Grigoriev I.V."/>
            <person name="Martin F."/>
            <person name="Rosso M.N."/>
        </authorList>
    </citation>
    <scope>NUCLEOTIDE SEQUENCE</scope>
    <source>
        <strain evidence="1">CBS 384.51</strain>
    </source>
</reference>
<comment type="caution">
    <text evidence="1">The sequence shown here is derived from an EMBL/GenBank/DDBJ whole genome shotgun (WGS) entry which is preliminary data.</text>
</comment>
<protein>
    <submittedName>
        <fullName evidence="1">Uncharacterized protein</fullName>
    </submittedName>
</protein>
<keyword evidence="2" id="KW-1185">Reference proteome</keyword>
<evidence type="ECO:0000313" key="2">
    <source>
        <dbReference type="Proteomes" id="UP001055072"/>
    </source>
</evidence>
<name>A0ACB8ULH1_9APHY</name>
<organism evidence="1 2">
    <name type="scientific">Irpex rosettiformis</name>
    <dbReference type="NCBI Taxonomy" id="378272"/>
    <lineage>
        <taxon>Eukaryota</taxon>
        <taxon>Fungi</taxon>
        <taxon>Dikarya</taxon>
        <taxon>Basidiomycota</taxon>
        <taxon>Agaricomycotina</taxon>
        <taxon>Agaricomycetes</taxon>
        <taxon>Polyporales</taxon>
        <taxon>Irpicaceae</taxon>
        <taxon>Irpex</taxon>
    </lineage>
</organism>
<proteinExistence type="predicted"/>
<sequence>MTHKRVKRASPGADEQKNPLGEVELSDEDARKLGEIQKVMQRAEIALERRAIETLAPKYAARREILKAIPKFWAVALMNNELFAMHAQHHGDQAALAYLEDVWLVRDPLETRVFTIEFYFKENPYFSNAVLKKEFKYVAPEGAANETPGEDGLTDSMIDFNWERDIDSKAFKIDWKDDGKNLTKLYPRVSNEPDDVSEGGSFFNFFESAEDPFDIGVLIGNDIFPDAIEYFLGQRGDVDSDEEEDSDDDDDDAEEIDLEKPRVKRAKH</sequence>
<evidence type="ECO:0000313" key="1">
    <source>
        <dbReference type="EMBL" id="KAI0095262.1"/>
    </source>
</evidence>
<accession>A0ACB8ULH1</accession>